<gene>
    <name evidence="1" type="ORF">VF724_01620</name>
</gene>
<dbReference type="EMBL" id="JAYJLD010000001">
    <property type="protein sequence ID" value="MEB3100357.1"/>
    <property type="molecule type" value="Genomic_DNA"/>
</dbReference>
<accession>A0ABU5ZDN4</accession>
<evidence type="ECO:0000313" key="1">
    <source>
        <dbReference type="EMBL" id="MEB3100357.1"/>
    </source>
</evidence>
<dbReference type="RefSeq" id="WP_371752454.1">
    <property type="nucleotide sequence ID" value="NZ_JAYJLD010000001.1"/>
</dbReference>
<keyword evidence="2" id="KW-1185">Reference proteome</keyword>
<organism evidence="1 2">
    <name type="scientific">Ferviditalea candida</name>
    <dbReference type="NCBI Taxonomy" id="3108399"/>
    <lineage>
        <taxon>Bacteria</taxon>
        <taxon>Bacillati</taxon>
        <taxon>Bacillota</taxon>
        <taxon>Bacilli</taxon>
        <taxon>Bacillales</taxon>
        <taxon>Paenibacillaceae</taxon>
        <taxon>Ferviditalea</taxon>
    </lineage>
</organism>
<name>A0ABU5ZDN4_9BACL</name>
<proteinExistence type="predicted"/>
<reference evidence="1" key="1">
    <citation type="submission" date="2023-12" db="EMBL/GenBank/DDBJ databases">
        <title>Fervidustalea candida gen. nov., sp. nov., a novel member of the family Paenibacillaceae isolated from a geothermal area.</title>
        <authorList>
            <person name="Li W.-J."/>
            <person name="Jiao J.-Y."/>
            <person name="Chen Y."/>
        </authorList>
    </citation>
    <scope>NUCLEOTIDE SEQUENCE</scope>
    <source>
        <strain evidence="1">SYSU GA230002</strain>
    </source>
</reference>
<sequence length="140" mass="16016">MKKSFLVIIIIVSAVAGIMFWNSDEQKDRRIWNQFKSTLTTENIEKATYAGISEHTFSQIEKEKVLQWLRESDFAKSNRIAHGPTPKGLITLHFKDGTVQHFGFWGGATFETSPRHFDAKSQFLVASEELGDFISQYDVN</sequence>
<dbReference type="Proteomes" id="UP001310386">
    <property type="component" value="Unassembled WGS sequence"/>
</dbReference>
<comment type="caution">
    <text evidence="1">The sequence shown here is derived from an EMBL/GenBank/DDBJ whole genome shotgun (WGS) entry which is preliminary data.</text>
</comment>
<evidence type="ECO:0000313" key="2">
    <source>
        <dbReference type="Proteomes" id="UP001310386"/>
    </source>
</evidence>
<protein>
    <submittedName>
        <fullName evidence="1">Uncharacterized protein</fullName>
    </submittedName>
</protein>